<name>N8Z2T1_9GAMM</name>
<organism evidence="5 6">
    <name type="scientific">Acinetobacter schindleri CIP 107287</name>
    <dbReference type="NCBI Taxonomy" id="1217988"/>
    <lineage>
        <taxon>Bacteria</taxon>
        <taxon>Pseudomonadati</taxon>
        <taxon>Pseudomonadota</taxon>
        <taxon>Gammaproteobacteria</taxon>
        <taxon>Moraxellales</taxon>
        <taxon>Moraxellaceae</taxon>
        <taxon>Acinetobacter</taxon>
    </lineage>
</organism>
<keyword evidence="3" id="KW-0378">Hydrolase</keyword>
<dbReference type="GO" id="GO:0004519">
    <property type="term" value="F:endonuclease activity"/>
    <property type="evidence" value="ECO:0007669"/>
    <property type="project" value="UniProtKB-KW"/>
</dbReference>
<evidence type="ECO:0000313" key="6">
    <source>
        <dbReference type="Proteomes" id="UP000018440"/>
    </source>
</evidence>
<accession>N8Z2T1</accession>
<gene>
    <name evidence="5" type="ORF">F955_02788</name>
</gene>
<evidence type="ECO:0000256" key="3">
    <source>
        <dbReference type="ARBA" id="ARBA00022801"/>
    </source>
</evidence>
<keyword evidence="1" id="KW-0540">Nuclease</keyword>
<dbReference type="PROSITE" id="PS51257">
    <property type="entry name" value="PROKAR_LIPOPROTEIN"/>
    <property type="match status" value="1"/>
</dbReference>
<dbReference type="EMBL" id="APPQ01000031">
    <property type="protein sequence ID" value="ENV43241.1"/>
    <property type="molecule type" value="Genomic_DNA"/>
</dbReference>
<dbReference type="InterPro" id="IPR002071">
    <property type="entry name" value="Thermonucl_AS"/>
</dbReference>
<dbReference type="GO" id="GO:0003676">
    <property type="term" value="F:nucleic acid binding"/>
    <property type="evidence" value="ECO:0007669"/>
    <property type="project" value="InterPro"/>
</dbReference>
<dbReference type="GO" id="GO:0016787">
    <property type="term" value="F:hydrolase activity"/>
    <property type="evidence" value="ECO:0007669"/>
    <property type="project" value="UniProtKB-KW"/>
</dbReference>
<protein>
    <recommendedName>
        <fullName evidence="4">TNase-like domain-containing protein</fullName>
    </recommendedName>
</protein>
<dbReference type="PANTHER" id="PTHR12302:SF3">
    <property type="entry name" value="SERINE_THREONINE-PROTEIN KINASE 31"/>
    <property type="match status" value="1"/>
</dbReference>
<evidence type="ECO:0000256" key="2">
    <source>
        <dbReference type="ARBA" id="ARBA00022759"/>
    </source>
</evidence>
<dbReference type="Proteomes" id="UP000018440">
    <property type="component" value="Unassembled WGS sequence"/>
</dbReference>
<dbReference type="RefSeq" id="WP_004895491.1">
    <property type="nucleotide sequence ID" value="NZ_KB849578.1"/>
</dbReference>
<reference evidence="5 6" key="1">
    <citation type="submission" date="2013-02" db="EMBL/GenBank/DDBJ databases">
        <title>The Genome Sequence of Acinetobacter schindleri CIP 107287.</title>
        <authorList>
            <consortium name="The Broad Institute Genome Sequencing Platform"/>
            <consortium name="The Broad Institute Genome Sequencing Center for Infectious Disease"/>
            <person name="Cerqueira G."/>
            <person name="Feldgarden M."/>
            <person name="Courvalin P."/>
            <person name="Perichon B."/>
            <person name="Grillot-Courvalin C."/>
            <person name="Clermont D."/>
            <person name="Rocha E."/>
            <person name="Yoon E.-J."/>
            <person name="Nemec A."/>
            <person name="Walker B."/>
            <person name="Young S.K."/>
            <person name="Zeng Q."/>
            <person name="Gargeya S."/>
            <person name="Fitzgerald M."/>
            <person name="Haas B."/>
            <person name="Abouelleil A."/>
            <person name="Alvarado L."/>
            <person name="Arachchi H.M."/>
            <person name="Berlin A.M."/>
            <person name="Chapman S.B."/>
            <person name="Dewar J."/>
            <person name="Goldberg J."/>
            <person name="Griggs A."/>
            <person name="Gujja S."/>
            <person name="Hansen M."/>
            <person name="Howarth C."/>
            <person name="Imamovic A."/>
            <person name="Larimer J."/>
            <person name="McCowan C."/>
            <person name="Murphy C."/>
            <person name="Neiman D."/>
            <person name="Pearson M."/>
            <person name="Priest M."/>
            <person name="Roberts A."/>
            <person name="Saif S."/>
            <person name="Shea T."/>
            <person name="Sisk P."/>
            <person name="Sykes S."/>
            <person name="Wortman J."/>
            <person name="Nusbaum C."/>
            <person name="Birren B."/>
        </authorList>
    </citation>
    <scope>NUCLEOTIDE SEQUENCE [LARGE SCALE GENOMIC DNA]</scope>
    <source>
        <strain evidence="5 6">CIP 107287</strain>
    </source>
</reference>
<dbReference type="InterPro" id="IPR016071">
    <property type="entry name" value="Staphylococal_nuclease_OB-fold"/>
</dbReference>
<keyword evidence="2" id="KW-0255">Endonuclease</keyword>
<evidence type="ECO:0000259" key="4">
    <source>
        <dbReference type="PROSITE" id="PS50830"/>
    </source>
</evidence>
<dbReference type="SUPFAM" id="SSF50199">
    <property type="entry name" value="Staphylococcal nuclease"/>
    <property type="match status" value="1"/>
</dbReference>
<proteinExistence type="predicted"/>
<feature type="domain" description="TNase-like" evidence="4">
    <location>
        <begin position="34"/>
        <end position="155"/>
    </location>
</feature>
<comment type="caution">
    <text evidence="5">The sequence shown here is derived from an EMBL/GenBank/DDBJ whole genome shotgun (WGS) entry which is preliminary data.</text>
</comment>
<dbReference type="PROSITE" id="PS01123">
    <property type="entry name" value="TNASE_1"/>
    <property type="match status" value="1"/>
</dbReference>
<evidence type="ECO:0000313" key="5">
    <source>
        <dbReference type="EMBL" id="ENV43241.1"/>
    </source>
</evidence>
<dbReference type="AlphaFoldDB" id="N8Z2T1"/>
<dbReference type="SMART" id="SM00318">
    <property type="entry name" value="SNc"/>
    <property type="match status" value="1"/>
</dbReference>
<dbReference type="PANTHER" id="PTHR12302">
    <property type="entry name" value="EBNA2 BINDING PROTEIN P100"/>
    <property type="match status" value="1"/>
</dbReference>
<dbReference type="PROSITE" id="PS50830">
    <property type="entry name" value="TNASE_3"/>
    <property type="match status" value="1"/>
</dbReference>
<dbReference type="HOGENOM" id="CLU_046484_7_3_6"/>
<dbReference type="Gene3D" id="2.40.50.90">
    <property type="match status" value="1"/>
</dbReference>
<sequence>MRAFFYVKFGGSLKIIKCFSIVVLSLGASCLSYADFVGRVVGVHDGDTITVLTQDNVQYKIRLANIDAPELGQPFGQKAKQVLSDFVYNHPVYIKEHGEDRYGRVIGTVLKGNDNVNRLMVRYGYAWAYRQYLNDNVILNLETYAQQQKVGIWKDANNISPAQWRRMQNQK</sequence>
<dbReference type="CDD" id="cd00175">
    <property type="entry name" value="SNc"/>
    <property type="match status" value="1"/>
</dbReference>
<evidence type="ECO:0000256" key="1">
    <source>
        <dbReference type="ARBA" id="ARBA00022722"/>
    </source>
</evidence>
<dbReference type="InterPro" id="IPR035437">
    <property type="entry name" value="SNase_OB-fold_sf"/>
</dbReference>
<dbReference type="Pfam" id="PF00565">
    <property type="entry name" value="SNase"/>
    <property type="match status" value="1"/>
</dbReference>